<dbReference type="EMBL" id="LR743595">
    <property type="protein sequence ID" value="CAA2624349.1"/>
    <property type="molecule type" value="Genomic_DNA"/>
</dbReference>
<evidence type="ECO:0000256" key="3">
    <source>
        <dbReference type="ARBA" id="ARBA00022729"/>
    </source>
</evidence>
<organism evidence="10">
    <name type="scientific">Spirodela intermedia</name>
    <name type="common">Intermediate duckweed</name>
    <dbReference type="NCBI Taxonomy" id="51605"/>
    <lineage>
        <taxon>Eukaryota</taxon>
        <taxon>Viridiplantae</taxon>
        <taxon>Streptophyta</taxon>
        <taxon>Embryophyta</taxon>
        <taxon>Tracheophyta</taxon>
        <taxon>Spermatophyta</taxon>
        <taxon>Magnoliopsida</taxon>
        <taxon>Liliopsida</taxon>
        <taxon>Araceae</taxon>
        <taxon>Lemnoideae</taxon>
        <taxon>Spirodela</taxon>
    </lineage>
</organism>
<evidence type="ECO:0000313" key="10">
    <source>
        <dbReference type="EMBL" id="CAA2624349.1"/>
    </source>
</evidence>
<evidence type="ECO:0000256" key="5">
    <source>
        <dbReference type="ARBA" id="ARBA00022825"/>
    </source>
</evidence>
<dbReference type="Gene3D" id="3.30.70.80">
    <property type="entry name" value="Peptidase S8 propeptide/proteinase inhibitor I9"/>
    <property type="match status" value="1"/>
</dbReference>
<accession>A0A7I8J177</accession>
<dbReference type="PRINTS" id="PR00723">
    <property type="entry name" value="SUBTILISIN"/>
</dbReference>
<gene>
    <name evidence="10" type="ORF">SI7747_08010188</name>
</gene>
<protein>
    <submittedName>
        <fullName evidence="10">Uncharacterized protein</fullName>
    </submittedName>
</protein>
<evidence type="ECO:0000256" key="6">
    <source>
        <dbReference type="PROSITE-ProRule" id="PRU01240"/>
    </source>
</evidence>
<evidence type="ECO:0000256" key="1">
    <source>
        <dbReference type="ARBA" id="ARBA00011073"/>
    </source>
</evidence>
<evidence type="ECO:0000256" key="2">
    <source>
        <dbReference type="ARBA" id="ARBA00022670"/>
    </source>
</evidence>
<evidence type="ECO:0000313" key="11">
    <source>
        <dbReference type="Proteomes" id="UP001189122"/>
    </source>
</evidence>
<dbReference type="Gene3D" id="3.50.30.30">
    <property type="match status" value="1"/>
</dbReference>
<dbReference type="EMBL" id="CACRZD030000008">
    <property type="protein sequence ID" value="CAA6663799.1"/>
    <property type="molecule type" value="Genomic_DNA"/>
</dbReference>
<evidence type="ECO:0000259" key="8">
    <source>
        <dbReference type="Pfam" id="PF05922"/>
    </source>
</evidence>
<dbReference type="Gene3D" id="2.60.40.2310">
    <property type="match status" value="1"/>
</dbReference>
<dbReference type="GO" id="GO:0006508">
    <property type="term" value="P:proteolysis"/>
    <property type="evidence" value="ECO:0007669"/>
    <property type="project" value="UniProtKB-KW"/>
</dbReference>
<dbReference type="InterPro" id="IPR041469">
    <property type="entry name" value="Subtilisin-like_FN3"/>
</dbReference>
<dbReference type="InterPro" id="IPR015500">
    <property type="entry name" value="Peptidase_S8_subtilisin-rel"/>
</dbReference>
<dbReference type="SUPFAM" id="SSF52743">
    <property type="entry name" value="Subtilisin-like"/>
    <property type="match status" value="1"/>
</dbReference>
<dbReference type="Proteomes" id="UP001189122">
    <property type="component" value="Unassembled WGS sequence"/>
</dbReference>
<keyword evidence="2" id="KW-0645">Protease</keyword>
<dbReference type="Gene3D" id="3.40.50.200">
    <property type="entry name" value="Peptidase S8/S53 domain"/>
    <property type="match status" value="2"/>
</dbReference>
<sequence>MDLSAMPRAFGGHRSWYASALSAATSASAAENLVYVYEHAIHGFSARLSDAQLRELKRFPGFVSCRRDVLLRPDTTHTFEFLRLNQAGGLWPAARYGEDVIIGVVDSGIWPESESFRDDGMGAVPARWRGACEEGTAFNSACNKKLIGARFFNKGFLAENPDATILVLWERGAFASDIIAGVDSAIADGVDVISLSLGLDDVPLYDDPVAIATFAAVEKGVFVATSAGNRGPSLGLLHNGAPWLLTVGASTVDRVFSGTVALGNGAVIAGTSLYPWSTSPLRRLPLVSMGACKESSLLNQIRDKIVVCQANGTLDSVIERVTAAGVAGGLFISASAFIEYNLHFSLPATIVSPEEGQAVLAYINNSPNPTANFRFQKTSLGTTPAPAVPPYTSRGPGLSCHGVLKPDLVAPGSLVLASWPENVFATVVSSRALFSPFNILSGSSMACPHAAGVAALLKAVHPQWSPAAIRSAMMTTADPLDNTLEPIKDLAEKSKPATPLAMGSGQINPTRAMDPGLVYDAGPADYVNLLCAMNHTEEQIFTITRSRGVNCSDSSPDLNYPSFIAFFKHAETTNSVRKFKRTVTNVADGGWTYRSRVTSVKGFAIRVSPEVLVFKEKDEMQRFELTVEARVGMKPQQVLHGALTWEDDDGKHTVRSPIVATTFIPHAPRKNGP</sequence>
<keyword evidence="5" id="KW-0720">Serine protease</keyword>
<dbReference type="InterPro" id="IPR037045">
    <property type="entry name" value="S8pro/Inhibitor_I9_sf"/>
</dbReference>
<keyword evidence="3" id="KW-0732">Signal</keyword>
<dbReference type="Pfam" id="PF00082">
    <property type="entry name" value="Peptidase_S8"/>
    <property type="match status" value="1"/>
</dbReference>
<dbReference type="GO" id="GO:0004252">
    <property type="term" value="F:serine-type endopeptidase activity"/>
    <property type="evidence" value="ECO:0007669"/>
    <property type="project" value="InterPro"/>
</dbReference>
<evidence type="ECO:0000259" key="7">
    <source>
        <dbReference type="Pfam" id="PF00082"/>
    </source>
</evidence>
<dbReference type="PANTHER" id="PTHR10795">
    <property type="entry name" value="PROPROTEIN CONVERTASE SUBTILISIN/KEXIN"/>
    <property type="match status" value="1"/>
</dbReference>
<feature type="domain" description="Subtilisin-like protease fibronectin type-III" evidence="9">
    <location>
        <begin position="557"/>
        <end position="659"/>
    </location>
</feature>
<dbReference type="CDD" id="cd02120">
    <property type="entry name" value="PA_subtilisin_like"/>
    <property type="match status" value="1"/>
</dbReference>
<reference evidence="10 11" key="1">
    <citation type="submission" date="2019-12" db="EMBL/GenBank/DDBJ databases">
        <authorList>
            <person name="Scholz U."/>
            <person name="Mascher M."/>
            <person name="Fiebig A."/>
        </authorList>
    </citation>
    <scope>NUCLEOTIDE SEQUENCE</scope>
</reference>
<keyword evidence="11" id="KW-1185">Reference proteome</keyword>
<dbReference type="InterPro" id="IPR000209">
    <property type="entry name" value="Peptidase_S8/S53_dom"/>
</dbReference>
<name>A0A7I8J177_SPIIN</name>
<comment type="similarity">
    <text evidence="1 6">Belongs to the peptidase S8 family.</text>
</comment>
<dbReference type="InterPro" id="IPR045051">
    <property type="entry name" value="SBT"/>
</dbReference>
<evidence type="ECO:0000259" key="9">
    <source>
        <dbReference type="Pfam" id="PF17766"/>
    </source>
</evidence>
<dbReference type="AlphaFoldDB" id="A0A7I8J177"/>
<dbReference type="Pfam" id="PF17766">
    <property type="entry name" value="fn3_6"/>
    <property type="match status" value="1"/>
</dbReference>
<proteinExistence type="inferred from homology"/>
<feature type="domain" description="Peptidase S8/S53" evidence="7">
    <location>
        <begin position="99"/>
        <end position="482"/>
    </location>
</feature>
<keyword evidence="4" id="KW-0378">Hydrolase</keyword>
<dbReference type="PROSITE" id="PS51892">
    <property type="entry name" value="SUBTILASE"/>
    <property type="match status" value="1"/>
</dbReference>
<dbReference type="InterPro" id="IPR010259">
    <property type="entry name" value="S8pro/Inhibitor_I9"/>
</dbReference>
<dbReference type="Pfam" id="PF05922">
    <property type="entry name" value="Inhibitor_I9"/>
    <property type="match status" value="1"/>
</dbReference>
<evidence type="ECO:0000256" key="4">
    <source>
        <dbReference type="ARBA" id="ARBA00022801"/>
    </source>
</evidence>
<feature type="domain" description="Inhibitor I9" evidence="8">
    <location>
        <begin position="4"/>
        <end position="70"/>
    </location>
</feature>
<comment type="caution">
    <text evidence="6">Lacks conserved residue(s) required for the propagation of feature annotation.</text>
</comment>
<dbReference type="InterPro" id="IPR036852">
    <property type="entry name" value="Peptidase_S8/S53_dom_sf"/>
</dbReference>